<gene>
    <name evidence="2" type="ORF">SHI21_05200</name>
</gene>
<comment type="caution">
    <text evidence="2">The sequence shown here is derived from an EMBL/GenBank/DDBJ whole genome shotgun (WGS) entry which is preliminary data.</text>
</comment>
<dbReference type="RefSeq" id="WP_323575186.1">
    <property type="nucleotide sequence ID" value="NZ_JAYGJQ010000001.1"/>
</dbReference>
<dbReference type="SMART" id="SM00471">
    <property type="entry name" value="HDc"/>
    <property type="match status" value="1"/>
</dbReference>
<dbReference type="Proteomes" id="UP001302274">
    <property type="component" value="Unassembled WGS sequence"/>
</dbReference>
<evidence type="ECO:0000259" key="1">
    <source>
        <dbReference type="SMART" id="SM00471"/>
    </source>
</evidence>
<feature type="domain" description="HD/PDEase" evidence="1">
    <location>
        <begin position="59"/>
        <end position="216"/>
    </location>
</feature>
<dbReference type="InterPro" id="IPR050135">
    <property type="entry name" value="dGTPase-like"/>
</dbReference>
<accession>A0ABU5VRA9</accession>
<keyword evidence="3" id="KW-1185">Reference proteome</keyword>
<dbReference type="InterPro" id="IPR006674">
    <property type="entry name" value="HD_domain"/>
</dbReference>
<name>A0ABU5VRA9_9BACT</name>
<dbReference type="PANTHER" id="PTHR11373:SF4">
    <property type="entry name" value="DEOXYNUCLEOSIDE TRIPHOSPHATE TRIPHOSPHOHYDROLASE SAMHD1"/>
    <property type="match status" value="1"/>
</dbReference>
<dbReference type="InterPro" id="IPR003607">
    <property type="entry name" value="HD/PDEase_dom"/>
</dbReference>
<dbReference type="Gene3D" id="1.10.3210.10">
    <property type="entry name" value="Hypothetical protein af1432"/>
    <property type="match status" value="1"/>
</dbReference>
<sequence length="487" mass="55355">MEVPTQASPPAQKNHVIYDPIYGFIKLNPIEWEIISSPFYQRLRWIKQLGFSCYVFPGAEHSRFHHSIGVMFNAHKILESVGRAVSEKELMDASCLTSEAIFHKSLRLGALMHDLGTFMFSHTTEGAYIEYGETTNAKNGKKLPDDHENLGSYIIKNTDYPGGITYILKKYGISPQKISDLVKGVDESILANQILHSEVDCDRMDYLLRDAHYTGLSYGSYDRDYLLHHFQIKRVDNHDILTIRHNALYCVEDFLTSRFSWYSQVVRSPRGAKYDSIAERICAYMLEKGWLYKYSELLDMIAKDPMGFYSFNDAYFMTAIHTHFQNGDFDKNPKMKDMAKVILLGTGGKAIRCEEFKSRLLSQDDPGAVEKYYKKAHAKAAEIKEFLEKKGGPADWVITDIPKKSIMFVKSPKNVAKNSSAQLSNVLLDRDPVKISMENGEIKLLAEVENSLISKLFNSNNFIPNVYCSSSAYELLLSAGMIDGSYS</sequence>
<dbReference type="Pfam" id="PF01966">
    <property type="entry name" value="HD"/>
    <property type="match status" value="1"/>
</dbReference>
<dbReference type="PANTHER" id="PTHR11373">
    <property type="entry name" value="DEOXYNUCLEOSIDE TRIPHOSPHATE TRIPHOSPHOHYDROLASE"/>
    <property type="match status" value="1"/>
</dbReference>
<reference evidence="2 3" key="1">
    <citation type="submission" date="2023-11" db="EMBL/GenBank/DDBJ databases">
        <title>A Novel Polar Bacteriovorax (B. antarcticus) Isolated from the Biocrust in Antarctica.</title>
        <authorList>
            <person name="Mun W."/>
            <person name="Choi S.Y."/>
            <person name="Mitchell R.J."/>
        </authorList>
    </citation>
    <scope>NUCLEOTIDE SEQUENCE [LARGE SCALE GENOMIC DNA]</scope>
    <source>
        <strain evidence="2 3">PP10</strain>
    </source>
</reference>
<proteinExistence type="predicted"/>
<evidence type="ECO:0000313" key="3">
    <source>
        <dbReference type="Proteomes" id="UP001302274"/>
    </source>
</evidence>
<dbReference type="SUPFAM" id="SSF109604">
    <property type="entry name" value="HD-domain/PDEase-like"/>
    <property type="match status" value="1"/>
</dbReference>
<dbReference type="EMBL" id="JAYGJQ010000001">
    <property type="protein sequence ID" value="MEA9355582.1"/>
    <property type="molecule type" value="Genomic_DNA"/>
</dbReference>
<protein>
    <submittedName>
        <fullName evidence="2">HD domain-containing protein</fullName>
    </submittedName>
</protein>
<evidence type="ECO:0000313" key="2">
    <source>
        <dbReference type="EMBL" id="MEA9355582.1"/>
    </source>
</evidence>
<organism evidence="2 3">
    <name type="scientific">Bacteriovorax antarcticus</name>
    <dbReference type="NCBI Taxonomy" id="3088717"/>
    <lineage>
        <taxon>Bacteria</taxon>
        <taxon>Pseudomonadati</taxon>
        <taxon>Bdellovibrionota</taxon>
        <taxon>Bacteriovoracia</taxon>
        <taxon>Bacteriovoracales</taxon>
        <taxon>Bacteriovoracaceae</taxon>
        <taxon>Bacteriovorax</taxon>
    </lineage>
</organism>
<dbReference type="CDD" id="cd00077">
    <property type="entry name" value="HDc"/>
    <property type="match status" value="1"/>
</dbReference>